<keyword evidence="1" id="KW-0812">Transmembrane</keyword>
<dbReference type="EMBL" id="DQIR01089704">
    <property type="protein sequence ID" value="HDA45180.1"/>
    <property type="molecule type" value="Transcribed_RNA"/>
</dbReference>
<keyword evidence="1" id="KW-0472">Membrane</keyword>
<evidence type="ECO:0000256" key="1">
    <source>
        <dbReference type="SAM" id="Phobius"/>
    </source>
</evidence>
<protein>
    <submittedName>
        <fullName evidence="2">COX assembly mitochondrial protein 2 homolog isoform X1</fullName>
    </submittedName>
</protein>
<organism evidence="2">
    <name type="scientific">Sus scrofa</name>
    <name type="common">Pig</name>
    <dbReference type="NCBI Taxonomy" id="9823"/>
    <lineage>
        <taxon>Eukaryota</taxon>
        <taxon>Metazoa</taxon>
        <taxon>Chordata</taxon>
        <taxon>Craniata</taxon>
        <taxon>Vertebrata</taxon>
        <taxon>Euteleostomi</taxon>
        <taxon>Mammalia</taxon>
        <taxon>Eutheria</taxon>
        <taxon>Laurasiatheria</taxon>
        <taxon>Artiodactyla</taxon>
        <taxon>Suina</taxon>
        <taxon>Suidae</taxon>
        <taxon>Sus</taxon>
    </lineage>
</organism>
<name>A0A480HVK2_PIG</name>
<proteinExistence type="predicted"/>
<dbReference type="EMBL" id="DQIR01072813">
    <property type="protein sequence ID" value="HDA28289.1"/>
    <property type="molecule type" value="Transcribed_RNA"/>
</dbReference>
<evidence type="ECO:0000313" key="2">
    <source>
        <dbReference type="EMBL" id="HDA28289.1"/>
    </source>
</evidence>
<feature type="transmembrane region" description="Helical" evidence="1">
    <location>
        <begin position="94"/>
        <end position="114"/>
    </location>
</feature>
<sequence>MLTGHRQREETHEKPDVLGEERARPLFRCSRSRSSVSVLLHSFSRGTFHSKDSGDQVRQDSLSCQQESLGLLSAKAASGVMIYFSDSSGRLRSLFLMALPCSLLLFLFSMYRLAATRGERKRYSPA</sequence>
<dbReference type="AlphaFoldDB" id="A0A480HVK2"/>
<keyword evidence="1" id="KW-1133">Transmembrane helix</keyword>
<reference evidence="2" key="1">
    <citation type="journal article" date="2019" name="PeerJ">
        <title>Genes of the pig, Sus scrofa, reconstructed with EvidentialGene.</title>
        <authorList>
            <person name="Gilbert D.G."/>
        </authorList>
    </citation>
    <scope>NUCLEOTIDE SEQUENCE</scope>
</reference>
<accession>A0A480HVK2</accession>